<keyword evidence="6" id="KW-1185">Reference proteome</keyword>
<evidence type="ECO:0000256" key="1">
    <source>
        <dbReference type="ARBA" id="ARBA00012276"/>
    </source>
</evidence>
<dbReference type="InterPro" id="IPR040844">
    <property type="entry name" value="PDE4_UCR"/>
</dbReference>
<accession>A0AAV2R5G6</accession>
<evidence type="ECO:0000313" key="6">
    <source>
        <dbReference type="Proteomes" id="UP001497623"/>
    </source>
</evidence>
<gene>
    <name evidence="5" type="ORF">MNOR_LOCUS21035</name>
</gene>
<evidence type="ECO:0000259" key="4">
    <source>
        <dbReference type="Pfam" id="PF18100"/>
    </source>
</evidence>
<sequence length="534" mass="61357">MGTRDKLPRTLSTSALRVKPRSSFWERFWQTHQEPRLGTRYGHGEDLIVTPFAQILASLRSVRNNYISLTNVSTSKSRRSSAAAGCSTPQPKNFQYGDETFQKVAVETLEELDWCLDQLETIQTHRSVSDMASSKLKKILKLPKNKCCISIVYRSSSYNCYVGQAFLIPKEYLNIYNLKAGPKDQPTKDQWAAEGRQYSVLLTGKTIICAFPNCDKAITNIGRTLINNPQEGDLFSPHLRNNSQEGDLFFHHLINNPQEDDLSSLTLEIIHKRAICDISSVKELPPYNTFRIIYHTLDFLEHNSMTCMTPLTLLTLVMMMNEFYTNRIPKNNSILAGPTGQLKLFWRPSAAHRYLAGPLGQLKTIGRPKAANIQFYYPRFEKPYTTAPRLRGYCNSKPRPYNEDDFSKNNFCGFIFSHYLLAKRHIEHFSFYNNQRRSPKNVISDNATLNDANYNQMMFLYDLQFVQETSQTGDTYVPRTDTYVPRSQLSMPFCPAINLIRPVRDLALESKAWVKTLVRDFFEGRHGIDQGLEI</sequence>
<keyword evidence="2" id="KW-0378">Hydrolase</keyword>
<dbReference type="GO" id="GO:0004115">
    <property type="term" value="F:3',5'-cyclic-AMP phosphodiesterase activity"/>
    <property type="evidence" value="ECO:0007669"/>
    <property type="project" value="UniProtKB-EC"/>
</dbReference>
<dbReference type="Proteomes" id="UP001497623">
    <property type="component" value="Unassembled WGS sequence"/>
</dbReference>
<organism evidence="5 6">
    <name type="scientific">Meganyctiphanes norvegica</name>
    <name type="common">Northern krill</name>
    <name type="synonym">Thysanopoda norvegica</name>
    <dbReference type="NCBI Taxonomy" id="48144"/>
    <lineage>
        <taxon>Eukaryota</taxon>
        <taxon>Metazoa</taxon>
        <taxon>Ecdysozoa</taxon>
        <taxon>Arthropoda</taxon>
        <taxon>Crustacea</taxon>
        <taxon>Multicrustacea</taxon>
        <taxon>Malacostraca</taxon>
        <taxon>Eumalacostraca</taxon>
        <taxon>Eucarida</taxon>
        <taxon>Euphausiacea</taxon>
        <taxon>Euphausiidae</taxon>
        <taxon>Meganyctiphanes</taxon>
    </lineage>
</organism>
<dbReference type="EC" id="3.1.4.53" evidence="1"/>
<feature type="domain" description="Phosphodiesterase 4 upstream conserved regions (UCR)" evidence="4">
    <location>
        <begin position="49"/>
        <end position="141"/>
    </location>
</feature>
<evidence type="ECO:0000256" key="3">
    <source>
        <dbReference type="ARBA" id="ARBA00023149"/>
    </source>
</evidence>
<dbReference type="Pfam" id="PF18100">
    <property type="entry name" value="PDE4_UCR"/>
    <property type="match status" value="1"/>
</dbReference>
<name>A0AAV2R5G6_MEGNR</name>
<comment type="caution">
    <text evidence="5">The sequence shown here is derived from an EMBL/GenBank/DDBJ whole genome shotgun (WGS) entry which is preliminary data.</text>
</comment>
<evidence type="ECO:0000313" key="5">
    <source>
        <dbReference type="EMBL" id="CAL4116729.1"/>
    </source>
</evidence>
<dbReference type="AlphaFoldDB" id="A0AAV2R5G6"/>
<proteinExistence type="predicted"/>
<feature type="non-terminal residue" evidence="5">
    <location>
        <position position="534"/>
    </location>
</feature>
<keyword evidence="3" id="KW-0114">cAMP</keyword>
<protein>
    <recommendedName>
        <fullName evidence="1">3',5'-cyclic-AMP phosphodiesterase</fullName>
        <ecNumber evidence="1">3.1.4.53</ecNumber>
    </recommendedName>
</protein>
<reference evidence="5 6" key="1">
    <citation type="submission" date="2024-05" db="EMBL/GenBank/DDBJ databases">
        <authorList>
            <person name="Wallberg A."/>
        </authorList>
    </citation>
    <scope>NUCLEOTIDE SEQUENCE [LARGE SCALE GENOMIC DNA]</scope>
</reference>
<dbReference type="EMBL" id="CAXKWB010016633">
    <property type="protein sequence ID" value="CAL4116729.1"/>
    <property type="molecule type" value="Genomic_DNA"/>
</dbReference>
<evidence type="ECO:0000256" key="2">
    <source>
        <dbReference type="ARBA" id="ARBA00022801"/>
    </source>
</evidence>